<keyword evidence="2" id="KW-0408">Iron</keyword>
<feature type="domain" description="Sulfatase-modifying factor enzyme-like" evidence="4">
    <location>
        <begin position="179"/>
        <end position="324"/>
    </location>
</feature>
<evidence type="ECO:0000256" key="2">
    <source>
        <dbReference type="ARBA" id="ARBA00023004"/>
    </source>
</evidence>
<dbReference type="EMBL" id="FQXG01000009">
    <property type="protein sequence ID" value="SHI19670.1"/>
    <property type="molecule type" value="Genomic_DNA"/>
</dbReference>
<comment type="pathway">
    <text evidence="3">Amino-acid biosynthesis; ergothioneine biosynthesis.</text>
</comment>
<dbReference type="InterPro" id="IPR051043">
    <property type="entry name" value="Sulfatase_Mod_Factor_Kinase"/>
</dbReference>
<evidence type="ECO:0000313" key="6">
    <source>
        <dbReference type="EMBL" id="SHI19670.1"/>
    </source>
</evidence>
<keyword evidence="7" id="KW-1185">Reference proteome</keyword>
<proteinExistence type="predicted"/>
<dbReference type="InterPro" id="IPR024775">
    <property type="entry name" value="DinB-like"/>
</dbReference>
<dbReference type="PANTHER" id="PTHR23150">
    <property type="entry name" value="SULFATASE MODIFYING FACTOR 1, 2"/>
    <property type="match status" value="1"/>
</dbReference>
<dbReference type="InterPro" id="IPR034660">
    <property type="entry name" value="DinB/YfiT-like"/>
</dbReference>
<dbReference type="InterPro" id="IPR017806">
    <property type="entry name" value="EgtB"/>
</dbReference>
<dbReference type="SUPFAM" id="SSF109854">
    <property type="entry name" value="DinB/YfiT-like putative metalloenzymes"/>
    <property type="match status" value="1"/>
</dbReference>
<dbReference type="Pfam" id="PF12867">
    <property type="entry name" value="DinB_2"/>
    <property type="match status" value="1"/>
</dbReference>
<dbReference type="SUPFAM" id="SSF56436">
    <property type="entry name" value="C-type lectin-like"/>
    <property type="match status" value="1"/>
</dbReference>
<dbReference type="GO" id="GO:0052699">
    <property type="term" value="P:ergothioneine biosynthetic process"/>
    <property type="evidence" value="ECO:0007669"/>
    <property type="project" value="InterPro"/>
</dbReference>
<evidence type="ECO:0000259" key="5">
    <source>
        <dbReference type="Pfam" id="PF12867"/>
    </source>
</evidence>
<evidence type="ECO:0000313" key="7">
    <source>
        <dbReference type="Proteomes" id="UP000184268"/>
    </source>
</evidence>
<dbReference type="Proteomes" id="UP000184268">
    <property type="component" value="Unassembled WGS sequence"/>
</dbReference>
<dbReference type="OrthoDB" id="9768004at2"/>
<dbReference type="InterPro" id="IPR005532">
    <property type="entry name" value="SUMF_dom"/>
</dbReference>
<dbReference type="PANTHER" id="PTHR23150:SF36">
    <property type="entry name" value="HERCYNINE OXYGENASE"/>
    <property type="match status" value="1"/>
</dbReference>
<keyword evidence="1" id="KW-0560">Oxidoreductase</keyword>
<protein>
    <submittedName>
        <fullName evidence="6">Ergothioneine biosynthesis protein EgtB</fullName>
    </submittedName>
</protein>
<organism evidence="6 7">
    <name type="scientific">Ferrimonas marina</name>
    <dbReference type="NCBI Taxonomy" id="299255"/>
    <lineage>
        <taxon>Bacteria</taxon>
        <taxon>Pseudomonadati</taxon>
        <taxon>Pseudomonadota</taxon>
        <taxon>Gammaproteobacteria</taxon>
        <taxon>Alteromonadales</taxon>
        <taxon>Ferrimonadaceae</taxon>
        <taxon>Ferrimonas</taxon>
    </lineage>
</organism>
<dbReference type="NCBIfam" id="TIGR03440">
    <property type="entry name" value="egtB_TIGR03440"/>
    <property type="match status" value="1"/>
</dbReference>
<sequence length="412" mass="47406">MSEPAPSPCQYPDIRRQTVALTDGLSAEDMVAQSMPDASPIKWHLAHTTWFFEQFILKPLLPGYRQFHPQFNALFNSYYQGHGRPFLRAHRGLLTRPSLQQVLDYRAHVDQAMTQTADRFSVPIDFWQTLGLHHEMQHQELMLTDSLHLLWHNPLRPAWRAPRHQAKAKATPLSYHRFEGGLVDIGQPENEGFGFDCERPRHPYHLQPYRLANRPINNGEWLTFIQDGGYQQATLWLSDGWALAQQQHWQAPLYWEQDADGQWQQFTLAGLQPLDLEAPVSHISYFEADAYARWAGGRLPTEQEWEHAAQDQPIKGNFVESGNGLPQASPGKGMQQLFGDVWEWTQSPYVAYPGFRPTAGIAGEYNGKFMSGQYVLRGGSCATPKAQMRLSYRNFFYPHQRWQFSGMRLAKD</sequence>
<accession>A0A1M5Z636</accession>
<gene>
    <name evidence="6" type="ORF">SAMN02745129_4723</name>
</gene>
<dbReference type="InterPro" id="IPR042095">
    <property type="entry name" value="SUMF_sf"/>
</dbReference>
<dbReference type="Pfam" id="PF03781">
    <property type="entry name" value="FGE-sulfatase"/>
    <property type="match status" value="2"/>
</dbReference>
<dbReference type="InterPro" id="IPR016187">
    <property type="entry name" value="CTDL_fold"/>
</dbReference>
<feature type="domain" description="Sulfatase-modifying factor enzyme-like" evidence="4">
    <location>
        <begin position="333"/>
        <end position="411"/>
    </location>
</feature>
<feature type="domain" description="DinB-like" evidence="5">
    <location>
        <begin position="14"/>
        <end position="140"/>
    </location>
</feature>
<dbReference type="AlphaFoldDB" id="A0A1M5Z636"/>
<evidence type="ECO:0000256" key="1">
    <source>
        <dbReference type="ARBA" id="ARBA00023002"/>
    </source>
</evidence>
<evidence type="ECO:0000259" key="4">
    <source>
        <dbReference type="Pfam" id="PF03781"/>
    </source>
</evidence>
<dbReference type="STRING" id="299255.SAMN02745129_4723"/>
<reference evidence="6 7" key="1">
    <citation type="submission" date="2016-11" db="EMBL/GenBank/DDBJ databases">
        <authorList>
            <person name="Jaros S."/>
            <person name="Januszkiewicz K."/>
            <person name="Wedrychowicz H."/>
        </authorList>
    </citation>
    <scope>NUCLEOTIDE SEQUENCE [LARGE SCALE GENOMIC DNA]</scope>
    <source>
        <strain evidence="6 7">DSM 16917</strain>
    </source>
</reference>
<dbReference type="Gene3D" id="3.90.1580.10">
    <property type="entry name" value="paralog of FGE (formylglycine-generating enzyme)"/>
    <property type="match status" value="2"/>
</dbReference>
<evidence type="ECO:0000256" key="3">
    <source>
        <dbReference type="ARBA" id="ARBA00037882"/>
    </source>
</evidence>
<name>A0A1M5Z636_9GAMM</name>
<dbReference type="RefSeq" id="WP_067662062.1">
    <property type="nucleotide sequence ID" value="NZ_FQXG01000009.1"/>
</dbReference>